<gene>
    <name evidence="2" type="ordered locus">Fisuc_1479</name>
    <name evidence="3" type="ordered locus">FSU_1958</name>
</gene>
<dbReference type="EMBL" id="CP001792">
    <property type="protein sequence ID" value="ACX75076.1"/>
    <property type="molecule type" value="Genomic_DNA"/>
</dbReference>
<dbReference type="KEGG" id="fsc:FSU_1958"/>
<reference evidence="4" key="2">
    <citation type="submission" date="2010-08" db="EMBL/GenBank/DDBJ databases">
        <title>Complete sequence of Fibrobacter succinogenes subsp. succinogenes S85.</title>
        <authorList>
            <person name="Durkin A.S."/>
            <person name="Nelson K.E."/>
            <person name="Morrison M."/>
            <person name="Forsberg C.W."/>
            <person name="Wilson D.B."/>
            <person name="Russell J.B."/>
            <person name="Cann I.K.O."/>
            <person name="Mackie R.I."/>
            <person name="White B.A."/>
        </authorList>
    </citation>
    <scope>NUCLEOTIDE SEQUENCE [LARGE SCALE GENOMIC DNA]</scope>
    <source>
        <strain evidence="4">ATCC 19169 / S85</strain>
    </source>
</reference>
<dbReference type="HOGENOM" id="CLU_2069628_0_0_0"/>
<evidence type="ECO:0008006" key="6">
    <source>
        <dbReference type="Google" id="ProtNLM"/>
    </source>
</evidence>
<dbReference type="KEGG" id="fsu:Fisuc_1479"/>
<dbReference type="Proteomes" id="UP000001497">
    <property type="component" value="Chromosome"/>
</dbReference>
<keyword evidence="5" id="KW-1185">Reference proteome</keyword>
<feature type="signal peptide" evidence="1">
    <location>
        <begin position="1"/>
        <end position="20"/>
    </location>
</feature>
<evidence type="ECO:0000313" key="5">
    <source>
        <dbReference type="Proteomes" id="UP000001497"/>
    </source>
</evidence>
<accession>C9RR90</accession>
<reference evidence="3" key="3">
    <citation type="submission" date="2010-08" db="EMBL/GenBank/DDBJ databases">
        <authorList>
            <person name="Durkin A.S."/>
            <person name="Nelson K.E."/>
            <person name="Morrison M."/>
            <person name="Forsberg C.W."/>
            <person name="Wilson D.B."/>
            <person name="Russell J.B."/>
            <person name="Cann I.K.O."/>
            <person name="Mackie R.I."/>
            <person name="White B.A."/>
        </authorList>
    </citation>
    <scope>NUCLEOTIDE SEQUENCE</scope>
    <source>
        <strain evidence="3">S85</strain>
    </source>
</reference>
<dbReference type="STRING" id="59374.FSU_1958"/>
<evidence type="ECO:0000256" key="1">
    <source>
        <dbReference type="SAM" id="SignalP"/>
    </source>
</evidence>
<sequence length="118" mass="13574">MRKLVLCCLAVLIFSSALWAKTEYFILPVQLHGVHGDYAKRIVALIKEYATIDGYAIVKSEENCDYLLQIKLIREEVGVAVVIEKRKKNEKVVWSYGHIAYEPNDFIPIVSYVSRKIK</sequence>
<dbReference type="EMBL" id="CP002158">
    <property type="protein sequence ID" value="ADL25180.1"/>
    <property type="molecule type" value="Genomic_DNA"/>
</dbReference>
<dbReference type="RefSeq" id="WP_014546168.1">
    <property type="nucleotide sequence ID" value="NC_013410.1"/>
</dbReference>
<evidence type="ECO:0000313" key="4">
    <source>
        <dbReference type="Proteomes" id="UP000000517"/>
    </source>
</evidence>
<protein>
    <recommendedName>
        <fullName evidence="6">Lipoprotein</fullName>
    </recommendedName>
</protein>
<dbReference type="Proteomes" id="UP000000517">
    <property type="component" value="Chromosome"/>
</dbReference>
<name>C9RR90_FIBSS</name>
<evidence type="ECO:0000313" key="3">
    <source>
        <dbReference type="EMBL" id="ADL25180.1"/>
    </source>
</evidence>
<dbReference type="OrthoDB" id="9814450at2"/>
<keyword evidence="1" id="KW-0732">Signal</keyword>
<proteinExistence type="predicted"/>
<reference evidence="2 5" key="1">
    <citation type="submission" date="2009-10" db="EMBL/GenBank/DDBJ databases">
        <title>Complete sequence of Fibrobacter succinogenes subsp. succinogenes S85.</title>
        <authorList>
            <consortium name="US DOE Joint Genome Institute"/>
            <person name="Lucas S."/>
            <person name="Copeland A."/>
            <person name="Lapidus A."/>
            <person name="Glavina del Rio T."/>
            <person name="Tice H."/>
            <person name="Bruce D."/>
            <person name="Goodwin L."/>
            <person name="Pitluck S."/>
            <person name="Chertkov O."/>
            <person name="Detter J.C."/>
            <person name="Han C."/>
            <person name="Tapia R."/>
            <person name="Larimer F."/>
            <person name="Land M."/>
            <person name="Hauser L."/>
            <person name="Kyrpides N."/>
            <person name="Mikhailova N."/>
            <person name="Weimer P.J."/>
            <person name="Stevenson D.M."/>
            <person name="Boyum J."/>
            <person name="Brumm P.I."/>
            <person name="Mead D."/>
        </authorList>
    </citation>
    <scope>NUCLEOTIDE SEQUENCE [LARGE SCALE GENOMIC DNA]</scope>
    <source>
        <strain evidence="5">ATCC 19169 / S85</strain>
        <strain evidence="2">S85</strain>
    </source>
</reference>
<evidence type="ECO:0000313" key="2">
    <source>
        <dbReference type="EMBL" id="ACX75076.1"/>
    </source>
</evidence>
<feature type="chain" id="PRO_5003000377" description="Lipoprotein" evidence="1">
    <location>
        <begin position="21"/>
        <end position="118"/>
    </location>
</feature>
<dbReference type="AlphaFoldDB" id="C9RR90"/>
<organism evidence="3 4">
    <name type="scientific">Fibrobacter succinogenes (strain ATCC 19169 / S85)</name>
    <dbReference type="NCBI Taxonomy" id="59374"/>
    <lineage>
        <taxon>Bacteria</taxon>
        <taxon>Pseudomonadati</taxon>
        <taxon>Fibrobacterota</taxon>
        <taxon>Fibrobacteria</taxon>
        <taxon>Fibrobacterales</taxon>
        <taxon>Fibrobacteraceae</taxon>
        <taxon>Fibrobacter</taxon>
    </lineage>
</organism>